<dbReference type="PANTHER" id="PTHR34390:SF2">
    <property type="entry name" value="SUCCINATE TRANSPORTER SUBUNIT YJJP-RELATED"/>
    <property type="match status" value="1"/>
</dbReference>
<dbReference type="Proteomes" id="UP000526125">
    <property type="component" value="Unassembled WGS sequence"/>
</dbReference>
<sequence>MKRSRIPLKYIPHDPPPPAQTGTEITEKNTTEQSRVIAICLLAGKIMLQSGGETYRVEDTMKRMAAALGLPHSHSYVVPTGIFFSVDATEPAKLIRISERTTDLDKVSEVNAVSRRIGQGELTVQEAHDLLLQIEGKPSSYSARVKLLAAALSSGCFTIMFGGGWDDFLPAVICGGIGYAAVIVFHRLVLVKFFAELSAAFVIGLLAFLLVAIGAGHERDKIIIGSVMPLVPGLLITNAVRDLMAGHLVSGLSKGAEAFLTAFAIGTGIAVVFSLFT</sequence>
<feature type="region of interest" description="Disordered" evidence="7">
    <location>
        <begin position="1"/>
        <end position="24"/>
    </location>
</feature>
<dbReference type="GO" id="GO:0015744">
    <property type="term" value="P:succinate transport"/>
    <property type="evidence" value="ECO:0007669"/>
    <property type="project" value="TreeGrafter"/>
</dbReference>
<comment type="similarity">
    <text evidence="6">Belongs to the ThrE exporter (TC 2.A.79) family.</text>
</comment>
<feature type="domain" description="Threonine/serine exporter-like N-terminal" evidence="9">
    <location>
        <begin position="39"/>
        <end position="275"/>
    </location>
</feature>
<keyword evidence="3 8" id="KW-0812">Transmembrane</keyword>
<dbReference type="Pfam" id="PF06738">
    <property type="entry name" value="ThrE"/>
    <property type="match status" value="1"/>
</dbReference>
<keyword evidence="11" id="KW-1185">Reference proteome</keyword>
<dbReference type="GO" id="GO:0022857">
    <property type="term" value="F:transmembrane transporter activity"/>
    <property type="evidence" value="ECO:0007669"/>
    <property type="project" value="InterPro"/>
</dbReference>
<comment type="caution">
    <text evidence="10">The sequence shown here is derived from an EMBL/GenBank/DDBJ whole genome shotgun (WGS) entry which is preliminary data.</text>
</comment>
<feature type="transmembrane region" description="Helical" evidence="8">
    <location>
        <begin position="222"/>
        <end position="244"/>
    </location>
</feature>
<feature type="transmembrane region" description="Helical" evidence="8">
    <location>
        <begin position="168"/>
        <end position="190"/>
    </location>
</feature>
<name>A0A7Y6C284_9BACL</name>
<dbReference type="AlphaFoldDB" id="A0A7Y6C284"/>
<accession>A0A7Y6C284</accession>
<evidence type="ECO:0000256" key="5">
    <source>
        <dbReference type="ARBA" id="ARBA00023136"/>
    </source>
</evidence>
<evidence type="ECO:0000256" key="8">
    <source>
        <dbReference type="SAM" id="Phobius"/>
    </source>
</evidence>
<protein>
    <submittedName>
        <fullName evidence="10">Threonine/serine exporter family protein</fullName>
    </submittedName>
</protein>
<comment type="subcellular location">
    <subcellularLocation>
        <location evidence="1">Cell membrane</location>
        <topology evidence="1">Multi-pass membrane protein</topology>
    </subcellularLocation>
</comment>
<evidence type="ECO:0000256" key="1">
    <source>
        <dbReference type="ARBA" id="ARBA00004651"/>
    </source>
</evidence>
<keyword evidence="2" id="KW-1003">Cell membrane</keyword>
<dbReference type="PANTHER" id="PTHR34390">
    <property type="entry name" value="UPF0442 PROTEIN YJJB-RELATED"/>
    <property type="match status" value="1"/>
</dbReference>
<organism evidence="10 11">
    <name type="scientific">Paenibacillus xylanilyticus</name>
    <dbReference type="NCBI Taxonomy" id="248903"/>
    <lineage>
        <taxon>Bacteria</taxon>
        <taxon>Bacillati</taxon>
        <taxon>Bacillota</taxon>
        <taxon>Bacilli</taxon>
        <taxon>Bacillales</taxon>
        <taxon>Paenibacillaceae</taxon>
        <taxon>Paenibacillus</taxon>
    </lineage>
</organism>
<feature type="transmembrane region" description="Helical" evidence="8">
    <location>
        <begin position="256"/>
        <end position="276"/>
    </location>
</feature>
<dbReference type="InterPro" id="IPR010619">
    <property type="entry name" value="ThrE-like_N"/>
</dbReference>
<proteinExistence type="inferred from homology"/>
<evidence type="ECO:0000313" key="10">
    <source>
        <dbReference type="EMBL" id="NUU78753.1"/>
    </source>
</evidence>
<evidence type="ECO:0000256" key="7">
    <source>
        <dbReference type="SAM" id="MobiDB-lite"/>
    </source>
</evidence>
<evidence type="ECO:0000256" key="4">
    <source>
        <dbReference type="ARBA" id="ARBA00022989"/>
    </source>
</evidence>
<evidence type="ECO:0000256" key="3">
    <source>
        <dbReference type="ARBA" id="ARBA00022692"/>
    </source>
</evidence>
<keyword evidence="4 8" id="KW-1133">Transmembrane helix</keyword>
<evidence type="ECO:0000259" key="9">
    <source>
        <dbReference type="Pfam" id="PF06738"/>
    </source>
</evidence>
<feature type="transmembrane region" description="Helical" evidence="8">
    <location>
        <begin position="197"/>
        <end position="216"/>
    </location>
</feature>
<evidence type="ECO:0000313" key="11">
    <source>
        <dbReference type="Proteomes" id="UP000526125"/>
    </source>
</evidence>
<dbReference type="InterPro" id="IPR050539">
    <property type="entry name" value="ThrE_Dicarb/AminoAcid_Exp"/>
</dbReference>
<reference evidence="10 11" key="1">
    <citation type="submission" date="2020-05" db="EMBL/GenBank/DDBJ databases">
        <title>Genome Sequencing of Type Strains.</title>
        <authorList>
            <person name="Lemaire J.F."/>
            <person name="Inderbitzin P."/>
            <person name="Gregorio O.A."/>
            <person name="Collins S.B."/>
            <person name="Wespe N."/>
            <person name="Knight-Connoni V."/>
        </authorList>
    </citation>
    <scope>NUCLEOTIDE SEQUENCE [LARGE SCALE GENOMIC DNA]</scope>
    <source>
        <strain evidence="10 11">LMG 21957</strain>
    </source>
</reference>
<evidence type="ECO:0000256" key="2">
    <source>
        <dbReference type="ARBA" id="ARBA00022475"/>
    </source>
</evidence>
<dbReference type="GO" id="GO:0005886">
    <property type="term" value="C:plasma membrane"/>
    <property type="evidence" value="ECO:0007669"/>
    <property type="project" value="UniProtKB-SubCell"/>
</dbReference>
<gene>
    <name evidence="10" type="ORF">HP552_26425</name>
</gene>
<dbReference type="EMBL" id="JABMCB010000201">
    <property type="protein sequence ID" value="NUU78753.1"/>
    <property type="molecule type" value="Genomic_DNA"/>
</dbReference>
<keyword evidence="5 8" id="KW-0472">Membrane</keyword>
<evidence type="ECO:0000256" key="6">
    <source>
        <dbReference type="ARBA" id="ARBA00034125"/>
    </source>
</evidence>